<evidence type="ECO:0000256" key="2">
    <source>
        <dbReference type="ARBA" id="ARBA00022490"/>
    </source>
</evidence>
<gene>
    <name evidence="5" type="ORF">OJ252_1888</name>
</gene>
<protein>
    <recommendedName>
        <fullName evidence="4">TOG domain-containing protein</fullName>
    </recommendedName>
</protein>
<feature type="domain" description="TOG" evidence="4">
    <location>
        <begin position="305"/>
        <end position="572"/>
    </location>
</feature>
<dbReference type="PANTHER" id="PTHR12609">
    <property type="entry name" value="MICROTUBULE ASSOCIATED PROTEIN XMAP215"/>
    <property type="match status" value="1"/>
</dbReference>
<organism evidence="5 6">
    <name type="scientific">Cryptosporidium canis</name>
    <dbReference type="NCBI Taxonomy" id="195482"/>
    <lineage>
        <taxon>Eukaryota</taxon>
        <taxon>Sar</taxon>
        <taxon>Alveolata</taxon>
        <taxon>Apicomplexa</taxon>
        <taxon>Conoidasida</taxon>
        <taxon>Coccidia</taxon>
        <taxon>Eucoccidiorida</taxon>
        <taxon>Eimeriorina</taxon>
        <taxon>Cryptosporidiidae</taxon>
        <taxon>Cryptosporidium</taxon>
    </lineage>
</organism>
<sequence length="1333" mass="152489">MNCDGDNFQMALDGSSNCSKGECSLENGDEFGGIDVSALPIDSLISSDEWQMRMCGYKRAIKELESISTCEFENKFINAIINDKNISSQNLGIKFISTYIDNMGMNINSLSDIWRNKISDMLIKKTLFNQKTSASSINLTFTFFEQSLLLEKGDLAKVDYIWENMIDFINNNRKSKGIIIKQIFGVVKLFSSFIDNYGVELSPIVKWSKALLPLVSECSDKSTKDCIYQILSVVNKESPLMESISSALTPLQLKEVSKRSVEYGDCKKEPIRYQFIDKIKDILDSNVKDSPIVVKSWDNSIDAFDLIEPVDVTKMLPSNWLEVISDKEIKWCERKIIIDQFCKLCEVHKKLPLHQNENKVVHPANKKTFVHTITDYQNLLNVLQRIIKCEGNTALILSVIRLCTNLVNCLRDKISAIIRPLTTQIMVKIKDQNKIVCADSIHFINVVLKHSLSLDQIFDDICLYGFREKVTTAKCSAITICNHLIDEIIEHKAPLDRHSKGIKQILNIAPSCFDDPSVQVRSSISVLIVKLKHSCFGDDINLALSKIILGLNNNKKKLINETEKKLGINLHIKSEEAPQEKRNTSMTALAPIKNPKPPPNSTSTTPNSESAQLSRKSLSKIGLYKQLEVQNKNSFDSGRIEKSSITGRLIDAPLGSEINKPDGSYTSSAKPPLSPVKAISESCLHISEGLPTILGSISSENDKKINFFERLSNNRTTDFKYIDGQEKQNLFYIDPTDSRNYVVKLPESEIIFETDGSDLSSLKKYIKPFVSENIFTSMFSNNKVQVDFSIFFWERFLNFLNESMHRFTLYYFFFKWISHNIEMRIAANYERIITVLFSIFLSQDKQYQQRYTESIIYNIFVLTVNIIIKELQTFDKLSILYSYEISKYERFIFLIMDKFPISSNYLDCRVGQAHNQLNFAFLLMNMAIISSLRDLESFDSKVNLLNNHLNIIGDSSHFLKCYGVSNIHSLFEFLEQNSSNTNVCDTINNVLLQISNKIGVDLWNTILLYFPGVKIDKYCISIDSDSSYNRLQSNLVVIVALIYETIKLFNTIGSTGDPTDLGIFLSSHSHFILKKILSNLYIVDNGLSYLLEDNGIESYIVENEILRSLLIEHITYFSEISIHIYFLLTKLEAFDDLELKRMIDPIKIGKLFFKAIEYLDIFTCKFQSIITVDEFPIKQMMMSTLFIMSDYSIWKERINDEVQKVKVVNSLNNIMGINIISSFQKELPRLIKIIIEVVLSGIRPNKKTIFDIDLLNRLLPKVLRRMKAYLTKNNVEEFQIQIANSCMELVSNPLIDENSNELKIAIDFTLDYILLLLEGGISVQNEELKELNR</sequence>
<comment type="subcellular location">
    <subcellularLocation>
        <location evidence="1">Cytoplasm</location>
    </subcellularLocation>
</comment>
<dbReference type="SMART" id="SM01349">
    <property type="entry name" value="TOG"/>
    <property type="match status" value="1"/>
</dbReference>
<proteinExistence type="predicted"/>
<reference evidence="5" key="1">
    <citation type="submission" date="2022-10" db="EMBL/GenBank/DDBJ databases">
        <title>Adaptive evolution leads to modifications in subtelomeric GC content in a zoonotic Cryptosporidium species.</title>
        <authorList>
            <person name="Li J."/>
            <person name="Feng Y."/>
            <person name="Xiao L."/>
        </authorList>
    </citation>
    <scope>NUCLEOTIDE SEQUENCE</scope>
    <source>
        <strain evidence="5">25894</strain>
    </source>
</reference>
<dbReference type="Proteomes" id="UP001071777">
    <property type="component" value="Unassembled WGS sequence"/>
</dbReference>
<dbReference type="EMBL" id="JAPCXB010000070">
    <property type="protein sequence ID" value="KAJ1610409.1"/>
    <property type="molecule type" value="Genomic_DNA"/>
</dbReference>
<accession>A0ABQ8P6L8</accession>
<comment type="caution">
    <text evidence="5">The sequence shown here is derived from an EMBL/GenBank/DDBJ whole genome shotgun (WGS) entry which is preliminary data.</text>
</comment>
<keyword evidence="6" id="KW-1185">Reference proteome</keyword>
<dbReference type="InterPro" id="IPR034085">
    <property type="entry name" value="TOG"/>
</dbReference>
<dbReference type="Pfam" id="PF21041">
    <property type="entry name" value="XMAP215_CLASP_TOG"/>
    <property type="match status" value="1"/>
</dbReference>
<evidence type="ECO:0000313" key="5">
    <source>
        <dbReference type="EMBL" id="KAJ1610409.1"/>
    </source>
</evidence>
<evidence type="ECO:0000259" key="4">
    <source>
        <dbReference type="SMART" id="SM01349"/>
    </source>
</evidence>
<dbReference type="Gene3D" id="1.25.10.10">
    <property type="entry name" value="Leucine-rich Repeat Variant"/>
    <property type="match status" value="2"/>
</dbReference>
<dbReference type="InterPro" id="IPR048491">
    <property type="entry name" value="XMAP215_CLASP_TOG"/>
</dbReference>
<evidence type="ECO:0000256" key="3">
    <source>
        <dbReference type="SAM" id="MobiDB-lite"/>
    </source>
</evidence>
<dbReference type="InterPro" id="IPR045110">
    <property type="entry name" value="XMAP215"/>
</dbReference>
<evidence type="ECO:0000256" key="1">
    <source>
        <dbReference type="ARBA" id="ARBA00004496"/>
    </source>
</evidence>
<feature type="region of interest" description="Disordered" evidence="3">
    <location>
        <begin position="577"/>
        <end position="613"/>
    </location>
</feature>
<keyword evidence="2" id="KW-0963">Cytoplasm</keyword>
<name>A0ABQ8P6L8_9CRYT</name>
<evidence type="ECO:0000313" key="6">
    <source>
        <dbReference type="Proteomes" id="UP001071777"/>
    </source>
</evidence>
<dbReference type="InterPro" id="IPR011989">
    <property type="entry name" value="ARM-like"/>
</dbReference>